<feature type="domain" description="Glycosyl transferase family 1" evidence="4">
    <location>
        <begin position="328"/>
        <end position="484"/>
    </location>
</feature>
<dbReference type="RefSeq" id="WP_091645392.1">
    <property type="nucleotide sequence ID" value="NZ_FMHW01000002.1"/>
</dbReference>
<evidence type="ECO:0000313" key="7">
    <source>
        <dbReference type="Proteomes" id="UP000198959"/>
    </source>
</evidence>
<dbReference type="Pfam" id="PF13439">
    <property type="entry name" value="Glyco_transf_4"/>
    <property type="match status" value="1"/>
</dbReference>
<evidence type="ECO:0000256" key="1">
    <source>
        <dbReference type="ARBA" id="ARBA00022676"/>
    </source>
</evidence>
<evidence type="ECO:0000259" key="4">
    <source>
        <dbReference type="Pfam" id="PF00534"/>
    </source>
</evidence>
<keyword evidence="1" id="KW-0328">Glycosyltransferase</keyword>
<dbReference type="InterPro" id="IPR028098">
    <property type="entry name" value="Glyco_trans_4-like_N"/>
</dbReference>
<dbReference type="AlphaFoldDB" id="A0A1C6SRT1"/>
<evidence type="ECO:0000256" key="3">
    <source>
        <dbReference type="SAM" id="MobiDB-lite"/>
    </source>
</evidence>
<organism evidence="6 7">
    <name type="scientific">Micromonospora pallida</name>
    <dbReference type="NCBI Taxonomy" id="145854"/>
    <lineage>
        <taxon>Bacteria</taxon>
        <taxon>Bacillati</taxon>
        <taxon>Actinomycetota</taxon>
        <taxon>Actinomycetes</taxon>
        <taxon>Micromonosporales</taxon>
        <taxon>Micromonosporaceae</taxon>
        <taxon>Micromonospora</taxon>
    </lineage>
</organism>
<evidence type="ECO:0000256" key="2">
    <source>
        <dbReference type="ARBA" id="ARBA00022679"/>
    </source>
</evidence>
<dbReference type="CDD" id="cd03801">
    <property type="entry name" value="GT4_PimA-like"/>
    <property type="match status" value="1"/>
</dbReference>
<dbReference type="SUPFAM" id="SSF53756">
    <property type="entry name" value="UDP-Glycosyltransferase/glycogen phosphorylase"/>
    <property type="match status" value="1"/>
</dbReference>
<dbReference type="PANTHER" id="PTHR12526:SF600">
    <property type="entry name" value="GLYCOSYL TRANSFERASE GROUP 1"/>
    <property type="match status" value="1"/>
</dbReference>
<dbReference type="Pfam" id="PF00534">
    <property type="entry name" value="Glycos_transf_1"/>
    <property type="match status" value="1"/>
</dbReference>
<keyword evidence="2 6" id="KW-0808">Transferase</keyword>
<dbReference type="OrthoDB" id="3318784at2"/>
<protein>
    <submittedName>
        <fullName evidence="6">Glycosyltransferase involved in cell wall bisynthesis</fullName>
    </submittedName>
</protein>
<sequence length="550" mass="60316">MDLNGVVAARPTRGRVVMVVDNGVHGDSRVQKSARSAAEAGWDVILIGMKGDSEVESWRLGDAEVRLVPVAKQLAEPAFRRGGSLRRPFAYADGRHVGRRQQLMKAWRADIVARIAQQRAERGKAGGRGLPRLIVPRAGLALASRWVRFRAGQTRKLREARVQPDQWLNRMTVRYWTATMGARSWRRLDPSLWEWELAFGKVIDNLKPDIIHAHDFKMVGVGARAAARARARGRDVRFVFDAHEYVPGLLPRTPGWLEAQVAYEREYIRQADAVVTVSDALADLLRTDHRLAEKPTVVMNSPVLSTAEAADDDTPVRDLRALCGLGPDTPLLAYSGGITVVRGVDLVVEALTHLPDVHLAMLSVAPSGIVSRAAAKLREQAVALGVADRVHLLPYVPHWQVSRVLASADAAVSPLHHLPNHEIALSNKFFEYSHARLPLIVSDVKTMADMVRSTGQGEVFRAKDLADFLRAAKLVLADPDKYRAAYDRPGLLEQWSWEAQAATLDQLYARLLPHAPAAPAPHDVDRAVDTGSGQPDPAAGPGIVVPVAQP</sequence>
<proteinExistence type="predicted"/>
<gene>
    <name evidence="6" type="ORF">GA0074692_3252</name>
</gene>
<dbReference type="InterPro" id="IPR001296">
    <property type="entry name" value="Glyco_trans_1"/>
</dbReference>
<evidence type="ECO:0000259" key="5">
    <source>
        <dbReference type="Pfam" id="PF13439"/>
    </source>
</evidence>
<dbReference type="EMBL" id="FMHW01000002">
    <property type="protein sequence ID" value="SCL32170.1"/>
    <property type="molecule type" value="Genomic_DNA"/>
</dbReference>
<name>A0A1C6SRT1_9ACTN</name>
<dbReference type="Proteomes" id="UP000198959">
    <property type="component" value="Unassembled WGS sequence"/>
</dbReference>
<dbReference type="STRING" id="145854.GA0074692_3252"/>
<dbReference type="GO" id="GO:0016757">
    <property type="term" value="F:glycosyltransferase activity"/>
    <property type="evidence" value="ECO:0007669"/>
    <property type="project" value="UniProtKB-KW"/>
</dbReference>
<feature type="region of interest" description="Disordered" evidence="3">
    <location>
        <begin position="519"/>
        <end position="550"/>
    </location>
</feature>
<feature type="domain" description="Glycosyltransferase subfamily 4-like N-terminal" evidence="5">
    <location>
        <begin position="191"/>
        <end position="298"/>
    </location>
</feature>
<dbReference type="PANTHER" id="PTHR12526">
    <property type="entry name" value="GLYCOSYLTRANSFERASE"/>
    <property type="match status" value="1"/>
</dbReference>
<accession>A0A1C6SRT1</accession>
<evidence type="ECO:0000313" key="6">
    <source>
        <dbReference type="EMBL" id="SCL32170.1"/>
    </source>
</evidence>
<reference evidence="7" key="1">
    <citation type="submission" date="2016-06" db="EMBL/GenBank/DDBJ databases">
        <authorList>
            <person name="Varghese N."/>
            <person name="Submissions Spin"/>
        </authorList>
    </citation>
    <scope>NUCLEOTIDE SEQUENCE [LARGE SCALE GENOMIC DNA]</scope>
    <source>
        <strain evidence="7">DSM 43817</strain>
    </source>
</reference>
<keyword evidence="7" id="KW-1185">Reference proteome</keyword>
<dbReference type="Gene3D" id="3.40.50.2000">
    <property type="entry name" value="Glycogen Phosphorylase B"/>
    <property type="match status" value="2"/>
</dbReference>